<name>A0A161YH54_9CELL</name>
<dbReference type="GO" id="GO:0004034">
    <property type="term" value="F:aldose 1-epimerase activity"/>
    <property type="evidence" value="ECO:0007669"/>
    <property type="project" value="UniProtKB-EC"/>
</dbReference>
<dbReference type="Proteomes" id="UP000076447">
    <property type="component" value="Unassembled WGS sequence"/>
</dbReference>
<dbReference type="CDD" id="cd01081">
    <property type="entry name" value="Aldose_epim"/>
    <property type="match status" value="1"/>
</dbReference>
<evidence type="ECO:0000313" key="2">
    <source>
        <dbReference type="Proteomes" id="UP000076447"/>
    </source>
</evidence>
<dbReference type="OrthoDB" id="4739604at2"/>
<dbReference type="EMBL" id="LRIE01000070">
    <property type="protein sequence ID" value="KZM35408.1"/>
    <property type="molecule type" value="Genomic_DNA"/>
</dbReference>
<reference evidence="1 2" key="1">
    <citation type="submission" date="2016-01" db="EMBL/GenBank/DDBJ databases">
        <title>Genome sequence of Oerskovia enterophila VJag, an agar and cellulose degrading bacterium.</title>
        <authorList>
            <person name="Poehlein A."/>
            <person name="Jag V."/>
            <person name="Bengelsdorf F."/>
            <person name="Duerre P."/>
            <person name="Daniel R."/>
        </authorList>
    </citation>
    <scope>NUCLEOTIDE SEQUENCE [LARGE SCALE GENOMIC DNA]</scope>
    <source>
        <strain evidence="1 2">VJag</strain>
    </source>
</reference>
<evidence type="ECO:0000313" key="1">
    <source>
        <dbReference type="EMBL" id="KZM35408.1"/>
    </source>
</evidence>
<dbReference type="AlphaFoldDB" id="A0A161YH54"/>
<proteinExistence type="predicted"/>
<keyword evidence="1" id="KW-0413">Isomerase</keyword>
<dbReference type="InterPro" id="IPR014718">
    <property type="entry name" value="GH-type_carb-bd"/>
</dbReference>
<dbReference type="PATRIC" id="fig|43678.3.peg.1917"/>
<dbReference type="STRING" id="43678.OJAG_18360"/>
<dbReference type="RefSeq" id="WP_068708288.1">
    <property type="nucleotide sequence ID" value="NZ_LRIE01000070.1"/>
</dbReference>
<dbReference type="Pfam" id="PF01263">
    <property type="entry name" value="Aldose_epim"/>
    <property type="match status" value="1"/>
</dbReference>
<comment type="caution">
    <text evidence="1">The sequence shown here is derived from an EMBL/GenBank/DDBJ whole genome shotgun (WGS) entry which is preliminary data.</text>
</comment>
<dbReference type="GO" id="GO:0006006">
    <property type="term" value="P:glucose metabolic process"/>
    <property type="evidence" value="ECO:0007669"/>
    <property type="project" value="TreeGrafter"/>
</dbReference>
<accession>A0A161YH54</accession>
<sequence length="343" mass="36450">MTSATVCSNAYIVEGALGALPTVALIHPSGAELVVALRGATALAWRAPWGIGSVGREVLDLLDGYEAESELLAQEATRSGLMFPFANRIAAGAYTFDGARHHVPPAPGEIGTLHGFVRLQDWEVVPDADVDGPANGAVSVTLATCVRSTDVAGYPFDLETRIRFELTEQTLDVTWSYRNAGRVAAPVTAGWHPYFRIPGHVTIDALELHVPARATIVTDASLIPLDGEAAREVRDVVGPLGLAGTALDTAFTDLVPDADGRVRTRVLDPATGAGVEVWQERGNMHVYTGDGLGGRARTSIALEPVESLTNAFNRPDCAQQVRLEPGEGREFRFGARVVAPRQG</sequence>
<dbReference type="PANTHER" id="PTHR10091:SF0">
    <property type="entry name" value="GALACTOSE MUTAROTASE"/>
    <property type="match status" value="1"/>
</dbReference>
<dbReference type="GO" id="GO:0030246">
    <property type="term" value="F:carbohydrate binding"/>
    <property type="evidence" value="ECO:0007669"/>
    <property type="project" value="InterPro"/>
</dbReference>
<gene>
    <name evidence="1" type="primary">galM_1</name>
    <name evidence="1" type="ORF">OJAG_18360</name>
</gene>
<dbReference type="PANTHER" id="PTHR10091">
    <property type="entry name" value="ALDOSE-1-EPIMERASE"/>
    <property type="match status" value="1"/>
</dbReference>
<dbReference type="GO" id="GO:0033499">
    <property type="term" value="P:galactose catabolic process via UDP-galactose, Leloir pathway"/>
    <property type="evidence" value="ECO:0007669"/>
    <property type="project" value="TreeGrafter"/>
</dbReference>
<dbReference type="InterPro" id="IPR008183">
    <property type="entry name" value="Aldose_1/G6P_1-epimerase"/>
</dbReference>
<organism evidence="1 2">
    <name type="scientific">Oerskovia enterophila</name>
    <dbReference type="NCBI Taxonomy" id="43678"/>
    <lineage>
        <taxon>Bacteria</taxon>
        <taxon>Bacillati</taxon>
        <taxon>Actinomycetota</taxon>
        <taxon>Actinomycetes</taxon>
        <taxon>Micrococcales</taxon>
        <taxon>Cellulomonadaceae</taxon>
        <taxon>Oerskovia</taxon>
    </lineage>
</organism>
<dbReference type="SUPFAM" id="SSF74650">
    <property type="entry name" value="Galactose mutarotase-like"/>
    <property type="match status" value="1"/>
</dbReference>
<dbReference type="Gene3D" id="2.70.98.10">
    <property type="match status" value="1"/>
</dbReference>
<protein>
    <submittedName>
        <fullName evidence="1">Aldose 1-epimerase</fullName>
        <ecNumber evidence="1">5.1.3.3</ecNumber>
    </submittedName>
</protein>
<dbReference type="EC" id="5.1.3.3" evidence="1"/>
<dbReference type="InterPro" id="IPR011013">
    <property type="entry name" value="Gal_mutarotase_sf_dom"/>
</dbReference>